<dbReference type="SUPFAM" id="SSF143437">
    <property type="entry name" value="THUMP domain-like"/>
    <property type="match status" value="1"/>
</dbReference>
<name>A0AAD7P5J8_QUISA</name>
<sequence length="301" mass="32746">MIKTLPLIFSKHSHCGFLITCVIKREKSATKEAISILEKFSGPIVAGGHGTLAKNENKIGTKRRKICTEDIDGENLEGRERNAATNYLKDEMKPDTGIDRAPGLSLVKLTRSGLLLFTFPRTKSPDTVAIVSNIIQSLQSGSSSSLIWCHRVFPIQATCCLNEKELWTVVSNLVQKFVNDKKNQLGRPVKFAVGYNRRGIEDTELKIRKDNSEGASSLPLLDRNKCFGIVAAAVKDAVEDSVVDLKSPELSVLVELLPVSGIPKESLVVAVSVLPGNLVSTKPRLCIKALVSNTKEGTGLP</sequence>
<dbReference type="GO" id="GO:0006400">
    <property type="term" value="P:tRNA modification"/>
    <property type="evidence" value="ECO:0007669"/>
    <property type="project" value="InterPro"/>
</dbReference>
<comment type="caution">
    <text evidence="1">The sequence shown here is derived from an EMBL/GenBank/DDBJ whole genome shotgun (WGS) entry which is preliminary data.</text>
</comment>
<dbReference type="AlphaFoldDB" id="A0AAD7P5J8"/>
<gene>
    <name evidence="1" type="ORF">O6P43_032366</name>
</gene>
<keyword evidence="1" id="KW-0670">Pyruvate</keyword>
<dbReference type="InterPro" id="IPR040183">
    <property type="entry name" value="THUMPD1-like"/>
</dbReference>
<dbReference type="EMBL" id="JARAOO010000014">
    <property type="protein sequence ID" value="KAJ7942735.1"/>
    <property type="molecule type" value="Genomic_DNA"/>
</dbReference>
<dbReference type="PANTHER" id="PTHR13452:SF13">
    <property type="entry name" value="OS02G0672400 PROTEIN"/>
    <property type="match status" value="1"/>
</dbReference>
<keyword evidence="2" id="KW-1185">Reference proteome</keyword>
<organism evidence="1 2">
    <name type="scientific">Quillaja saponaria</name>
    <name type="common">Soap bark tree</name>
    <dbReference type="NCBI Taxonomy" id="32244"/>
    <lineage>
        <taxon>Eukaryota</taxon>
        <taxon>Viridiplantae</taxon>
        <taxon>Streptophyta</taxon>
        <taxon>Embryophyta</taxon>
        <taxon>Tracheophyta</taxon>
        <taxon>Spermatophyta</taxon>
        <taxon>Magnoliopsida</taxon>
        <taxon>eudicotyledons</taxon>
        <taxon>Gunneridae</taxon>
        <taxon>Pentapetalae</taxon>
        <taxon>rosids</taxon>
        <taxon>fabids</taxon>
        <taxon>Fabales</taxon>
        <taxon>Quillajaceae</taxon>
        <taxon>Quillaja</taxon>
    </lineage>
</organism>
<evidence type="ECO:0000313" key="1">
    <source>
        <dbReference type="EMBL" id="KAJ7942735.1"/>
    </source>
</evidence>
<accession>A0AAD7P5J8</accession>
<dbReference type="GO" id="GO:0003723">
    <property type="term" value="F:RNA binding"/>
    <property type="evidence" value="ECO:0007669"/>
    <property type="project" value="InterPro"/>
</dbReference>
<evidence type="ECO:0000313" key="2">
    <source>
        <dbReference type="Proteomes" id="UP001163823"/>
    </source>
</evidence>
<proteinExistence type="predicted"/>
<dbReference type="Proteomes" id="UP001163823">
    <property type="component" value="Chromosome 14"/>
</dbReference>
<reference evidence="1" key="1">
    <citation type="journal article" date="2023" name="Science">
        <title>Elucidation of the pathway for biosynthesis of saponin adjuvants from the soapbark tree.</title>
        <authorList>
            <person name="Reed J."/>
            <person name="Orme A."/>
            <person name="El-Demerdash A."/>
            <person name="Owen C."/>
            <person name="Martin L.B.B."/>
            <person name="Misra R.C."/>
            <person name="Kikuchi S."/>
            <person name="Rejzek M."/>
            <person name="Martin A.C."/>
            <person name="Harkess A."/>
            <person name="Leebens-Mack J."/>
            <person name="Louveau T."/>
            <person name="Stephenson M.J."/>
            <person name="Osbourn A."/>
        </authorList>
    </citation>
    <scope>NUCLEOTIDE SEQUENCE</scope>
    <source>
        <strain evidence="1">S10</strain>
    </source>
</reference>
<protein>
    <submittedName>
        <fullName evidence="1">Mitochondrial pyruvate carrier 1</fullName>
    </submittedName>
</protein>
<dbReference type="KEGG" id="qsa:O6P43_032366"/>
<dbReference type="PANTHER" id="PTHR13452">
    <property type="entry name" value="THUMP DOMAIN CONTAINING PROTEIN 1-RELATED"/>
    <property type="match status" value="1"/>
</dbReference>